<organism evidence="3 4">
    <name type="scientific">Nitratidesulfovibrio oxamicus</name>
    <dbReference type="NCBI Taxonomy" id="32016"/>
    <lineage>
        <taxon>Bacteria</taxon>
        <taxon>Pseudomonadati</taxon>
        <taxon>Thermodesulfobacteriota</taxon>
        <taxon>Desulfovibrionia</taxon>
        <taxon>Desulfovibrionales</taxon>
        <taxon>Desulfovibrionaceae</taxon>
        <taxon>Nitratidesulfovibrio</taxon>
    </lineage>
</organism>
<sequence length="481" mass="51832">MTATAERKPAGGRKIAPRVDMPCQPAGERIRNFEEVALGYTQQMATEEARRCLQCKNPKCVKGCPVEVPIRDFIGQLAKGDLEGAYRTIKSTNSLPGVCGRVCPQENQCEGACVLNAKGQPVAIGRLERYVADTYMALDACDHLSAKLTCPAVDPELRVACIGSGPASLTVAGYLSARGIKVTVFEALHEVGGVLVYGIPEFRLPKSAIVEKEVQALRTQEVDFVTNWVGGRTFSVDDLFAEGYRAVFIGVGAGLPRFLGVPGENLTGVFSANEYLTRVNLGRAYAFPDYDTPVYQGRNVTVYGGGNVAMDAARTALRLGAESVRIVYRRTRDELPARHEELEHAEEEGVILELLANPVAFHGDEMGRLTGVTLQRMQLGEPDASGRRSPVPVEGDTYDLPTDLAVIAVGTRPNPILLEATPQLTLSRRGYIEVDEETGETSIPNVFAGGDIVTGAATVILAMGAGRRAAKEIRRRLKGGE</sequence>
<dbReference type="Proteomes" id="UP001194469">
    <property type="component" value="Unassembled WGS sequence"/>
</dbReference>
<dbReference type="EC" id="1.4.1.13" evidence="3"/>
<dbReference type="PANTHER" id="PTHR42783:SF3">
    <property type="entry name" value="GLUTAMATE SYNTHASE [NADPH] SMALL CHAIN-RELATED"/>
    <property type="match status" value="1"/>
</dbReference>
<evidence type="ECO:0000259" key="1">
    <source>
        <dbReference type="Pfam" id="PF07992"/>
    </source>
</evidence>
<dbReference type="Pfam" id="PF14691">
    <property type="entry name" value="Fer4_20"/>
    <property type="match status" value="1"/>
</dbReference>
<keyword evidence="3" id="KW-0560">Oxidoreductase</keyword>
<feature type="domain" description="Dihydroprymidine dehydrogenase" evidence="2">
    <location>
        <begin position="29"/>
        <end position="137"/>
    </location>
</feature>
<dbReference type="SUPFAM" id="SSF51971">
    <property type="entry name" value="Nucleotide-binding domain"/>
    <property type="match status" value="1"/>
</dbReference>
<evidence type="ECO:0000313" key="3">
    <source>
        <dbReference type="EMBL" id="MBG3876469.1"/>
    </source>
</evidence>
<name>A0ABS0J219_9BACT</name>
<dbReference type="Pfam" id="PF07992">
    <property type="entry name" value="Pyr_redox_2"/>
    <property type="match status" value="1"/>
</dbReference>
<dbReference type="PANTHER" id="PTHR42783">
    <property type="entry name" value="GLUTAMATE SYNTHASE [NADPH] SMALL CHAIN"/>
    <property type="match status" value="1"/>
</dbReference>
<reference evidence="3 4" key="1">
    <citation type="submission" date="2019-08" db="EMBL/GenBank/DDBJ databases">
        <authorList>
            <person name="Luo N."/>
        </authorList>
    </citation>
    <scope>NUCLEOTIDE SEQUENCE [LARGE SCALE GENOMIC DNA]</scope>
    <source>
        <strain evidence="3 4">NCIMB 9442</strain>
    </source>
</reference>
<dbReference type="InterPro" id="IPR023753">
    <property type="entry name" value="FAD/NAD-binding_dom"/>
</dbReference>
<dbReference type="InterPro" id="IPR009051">
    <property type="entry name" value="Helical_ferredxn"/>
</dbReference>
<dbReference type="InterPro" id="IPR036188">
    <property type="entry name" value="FAD/NAD-bd_sf"/>
</dbReference>
<keyword evidence="4" id="KW-1185">Reference proteome</keyword>
<dbReference type="Gene3D" id="1.10.1060.10">
    <property type="entry name" value="Alpha-helical ferredoxin"/>
    <property type="match status" value="1"/>
</dbReference>
<dbReference type="InterPro" id="IPR006004">
    <property type="entry name" value="SudA-like"/>
</dbReference>
<accession>A0ABS0J219</accession>
<gene>
    <name evidence="3" type="primary">gltA</name>
    <name evidence="3" type="ORF">FVW20_05355</name>
</gene>
<feature type="domain" description="FAD/NAD(P)-binding" evidence="1">
    <location>
        <begin position="158"/>
        <end position="466"/>
    </location>
</feature>
<dbReference type="NCBIfam" id="TIGR01316">
    <property type="entry name" value="gltA"/>
    <property type="match status" value="1"/>
</dbReference>
<comment type="caution">
    <text evidence="3">The sequence shown here is derived from an EMBL/GenBank/DDBJ whole genome shotgun (WGS) entry which is preliminary data.</text>
</comment>
<dbReference type="PRINTS" id="PR00419">
    <property type="entry name" value="ADXRDTASE"/>
</dbReference>
<dbReference type="GO" id="GO:0004355">
    <property type="term" value="F:glutamate synthase (NADPH) activity"/>
    <property type="evidence" value="ECO:0007669"/>
    <property type="project" value="UniProtKB-EC"/>
</dbReference>
<proteinExistence type="predicted"/>
<evidence type="ECO:0000259" key="2">
    <source>
        <dbReference type="Pfam" id="PF14691"/>
    </source>
</evidence>
<dbReference type="EMBL" id="VRYY01000112">
    <property type="protein sequence ID" value="MBG3876469.1"/>
    <property type="molecule type" value="Genomic_DNA"/>
</dbReference>
<evidence type="ECO:0000313" key="4">
    <source>
        <dbReference type="Proteomes" id="UP001194469"/>
    </source>
</evidence>
<dbReference type="Gene3D" id="3.50.50.60">
    <property type="entry name" value="FAD/NAD(P)-binding domain"/>
    <property type="match status" value="3"/>
</dbReference>
<protein>
    <submittedName>
        <fullName evidence="3">NADPH-dependent glutamate synthase</fullName>
        <ecNumber evidence="3">1.4.1.13</ecNumber>
    </submittedName>
</protein>
<dbReference type="InterPro" id="IPR028261">
    <property type="entry name" value="DPD_II"/>
</dbReference>
<dbReference type="SUPFAM" id="SSF46548">
    <property type="entry name" value="alpha-helical ferredoxin"/>
    <property type="match status" value="1"/>
</dbReference>
<dbReference type="RefSeq" id="WP_196608613.1">
    <property type="nucleotide sequence ID" value="NZ_VRYY01000112.1"/>
</dbReference>